<evidence type="ECO:0000259" key="2">
    <source>
        <dbReference type="Pfam" id="PF04773"/>
    </source>
</evidence>
<dbReference type="Gene3D" id="3.55.50.30">
    <property type="match status" value="1"/>
</dbReference>
<keyword evidence="1" id="KW-0812">Transmembrane</keyword>
<dbReference type="Pfam" id="PF04773">
    <property type="entry name" value="FecR"/>
    <property type="match status" value="1"/>
</dbReference>
<evidence type="ECO:0000256" key="1">
    <source>
        <dbReference type="SAM" id="Phobius"/>
    </source>
</evidence>
<dbReference type="EMBL" id="BMLK01000024">
    <property type="protein sequence ID" value="GGN58944.1"/>
    <property type="molecule type" value="Genomic_DNA"/>
</dbReference>
<proteinExistence type="predicted"/>
<feature type="domain" description="FecR protein" evidence="2">
    <location>
        <begin position="118"/>
        <end position="209"/>
    </location>
</feature>
<gene>
    <name evidence="3" type="primary">fecR</name>
    <name evidence="3" type="ORF">GCM10011349_38970</name>
</gene>
<dbReference type="PIRSF" id="PIRSF018266">
    <property type="entry name" value="FecR"/>
    <property type="match status" value="1"/>
</dbReference>
<organism evidence="3 4">
    <name type="scientific">Novosphingobium indicum</name>
    <dbReference type="NCBI Taxonomy" id="462949"/>
    <lineage>
        <taxon>Bacteria</taxon>
        <taxon>Pseudomonadati</taxon>
        <taxon>Pseudomonadota</taxon>
        <taxon>Alphaproteobacteria</taxon>
        <taxon>Sphingomonadales</taxon>
        <taxon>Sphingomonadaceae</taxon>
        <taxon>Novosphingobium</taxon>
    </lineage>
</organism>
<dbReference type="PANTHER" id="PTHR30273">
    <property type="entry name" value="PERIPLASMIC SIGNAL SENSOR AND SIGMA FACTOR ACTIVATOR FECR-RELATED"/>
    <property type="match status" value="1"/>
</dbReference>
<dbReference type="InterPro" id="IPR006860">
    <property type="entry name" value="FecR"/>
</dbReference>
<name>A0ABQ2K041_9SPHN</name>
<reference evidence="4" key="1">
    <citation type="journal article" date="2019" name="Int. J. Syst. Evol. Microbiol.">
        <title>The Global Catalogue of Microorganisms (GCM) 10K type strain sequencing project: providing services to taxonomists for standard genome sequencing and annotation.</title>
        <authorList>
            <consortium name="The Broad Institute Genomics Platform"/>
            <consortium name="The Broad Institute Genome Sequencing Center for Infectious Disease"/>
            <person name="Wu L."/>
            <person name="Ma J."/>
        </authorList>
    </citation>
    <scope>NUCLEOTIDE SEQUENCE [LARGE SCALE GENOMIC DNA]</scope>
    <source>
        <strain evidence="4">CGMCC 1.6784</strain>
    </source>
</reference>
<keyword evidence="1" id="KW-0472">Membrane</keyword>
<evidence type="ECO:0000313" key="3">
    <source>
        <dbReference type="EMBL" id="GGN58944.1"/>
    </source>
</evidence>
<dbReference type="InterPro" id="IPR012373">
    <property type="entry name" value="Ferrdict_sens_TM"/>
</dbReference>
<dbReference type="Proteomes" id="UP000605099">
    <property type="component" value="Unassembled WGS sequence"/>
</dbReference>
<sequence length="325" mass="35549">MRDELKHHEGGMSRNALVREAADLWLRLQADPELQSEVDEWCAQSADHERAFSAARESWTLAGQLAPSSSIPPVRHRSRASRWHFRPRRAITAMVGAAAAACLAVVSAPTLLLMWQSDYRTGTGEIRNVTLSDGSSVTLDAGSAIALNYGDGQRGVRLLAGHAWFDVAHNEKNPFTVSAANARVRVTGTAFDVGLDDDSIDVTLARGGVQVAWDDKAPITLRPGDRIHLARPSHSVDRSRMAISSMGSWRHGRLIIEDVPLSEGIDQLRRYYSGAIVLTSSELGQRRVTGVFDVHAPEEALRLMVRQHGASVRSVTPWLLIVSAD</sequence>
<accession>A0ABQ2K041</accession>
<feature type="transmembrane region" description="Helical" evidence="1">
    <location>
        <begin position="91"/>
        <end position="115"/>
    </location>
</feature>
<protein>
    <submittedName>
        <fullName evidence="3">Iron dicitrate transporter FecR</fullName>
    </submittedName>
</protein>
<comment type="caution">
    <text evidence="3">The sequence shown here is derived from an EMBL/GenBank/DDBJ whole genome shotgun (WGS) entry which is preliminary data.</text>
</comment>
<dbReference type="PANTHER" id="PTHR30273:SF2">
    <property type="entry name" value="PROTEIN FECR"/>
    <property type="match status" value="1"/>
</dbReference>
<keyword evidence="1" id="KW-1133">Transmembrane helix</keyword>
<evidence type="ECO:0000313" key="4">
    <source>
        <dbReference type="Proteomes" id="UP000605099"/>
    </source>
</evidence>
<dbReference type="Gene3D" id="2.60.120.1440">
    <property type="match status" value="1"/>
</dbReference>
<keyword evidence="4" id="KW-1185">Reference proteome</keyword>